<feature type="compositionally biased region" description="Basic and acidic residues" evidence="1">
    <location>
        <begin position="306"/>
        <end position="324"/>
    </location>
</feature>
<evidence type="ECO:0000256" key="1">
    <source>
        <dbReference type="SAM" id="MobiDB-lite"/>
    </source>
</evidence>
<protein>
    <submittedName>
        <fullName evidence="2">Uncharacterized protein</fullName>
    </submittedName>
</protein>
<organism evidence="2 3">
    <name type="scientific">Daedalea quercina L-15889</name>
    <dbReference type="NCBI Taxonomy" id="1314783"/>
    <lineage>
        <taxon>Eukaryota</taxon>
        <taxon>Fungi</taxon>
        <taxon>Dikarya</taxon>
        <taxon>Basidiomycota</taxon>
        <taxon>Agaricomycotina</taxon>
        <taxon>Agaricomycetes</taxon>
        <taxon>Polyporales</taxon>
        <taxon>Fomitopsis</taxon>
    </lineage>
</organism>
<feature type="compositionally biased region" description="Polar residues" evidence="1">
    <location>
        <begin position="341"/>
        <end position="351"/>
    </location>
</feature>
<name>A0A165SFZ3_9APHY</name>
<evidence type="ECO:0000313" key="2">
    <source>
        <dbReference type="EMBL" id="KZT71926.1"/>
    </source>
</evidence>
<dbReference type="EMBL" id="KV429043">
    <property type="protein sequence ID" value="KZT71926.1"/>
    <property type="molecule type" value="Genomic_DNA"/>
</dbReference>
<keyword evidence="3" id="KW-1185">Reference proteome</keyword>
<feature type="compositionally biased region" description="Polar residues" evidence="1">
    <location>
        <begin position="279"/>
        <end position="288"/>
    </location>
</feature>
<evidence type="ECO:0000313" key="3">
    <source>
        <dbReference type="Proteomes" id="UP000076727"/>
    </source>
</evidence>
<dbReference type="AlphaFoldDB" id="A0A165SFZ3"/>
<feature type="region of interest" description="Disordered" evidence="1">
    <location>
        <begin position="277"/>
        <end position="351"/>
    </location>
</feature>
<accession>A0A165SFZ3</accession>
<feature type="region of interest" description="Disordered" evidence="1">
    <location>
        <begin position="372"/>
        <end position="404"/>
    </location>
</feature>
<gene>
    <name evidence="2" type="ORF">DAEQUDRAFT_755452</name>
</gene>
<sequence length="404" mass="43694">MRHRDFEFFIECNDRVLEEYATEIDGTVINCYVISEAGKLRPPGSQCIAYSSNPGQVFDIRCTNHSSAGVAISGAVDGRKFPRRTFFQADGVAGGIVCRDDVNGHRQFLFSDVEVTGDPNHLCNPVGLLVTKISGDEDAEHIMSDISNVGLMQLNVFRCRVDGVKPYQPPTGLITTNLELLPEKAKKEGTHCVSYVVNDSRIHVSLTAAWRFGQVNDPTPKWMHFGTYIDAASSPYITFNIRHLSSGEPSCTVRVAQILMAVVAILQARSIVAPLGAGSPSTQTTCDVSNKREDPTVADSHGWDASPEREGRGDRAATDSERPLKRPCRAATVPVAGAPSSGRSATTEALQVVNTKPLSRAQLRVLQHKLNHIENGRKQAGCSLSLKREPSPLLSGGPTASSST</sequence>
<dbReference type="Proteomes" id="UP000076727">
    <property type="component" value="Unassembled WGS sequence"/>
</dbReference>
<reference evidence="2 3" key="1">
    <citation type="journal article" date="2016" name="Mol. Biol. Evol.">
        <title>Comparative Genomics of Early-Diverging Mushroom-Forming Fungi Provides Insights into the Origins of Lignocellulose Decay Capabilities.</title>
        <authorList>
            <person name="Nagy L.G."/>
            <person name="Riley R."/>
            <person name="Tritt A."/>
            <person name="Adam C."/>
            <person name="Daum C."/>
            <person name="Floudas D."/>
            <person name="Sun H."/>
            <person name="Yadav J.S."/>
            <person name="Pangilinan J."/>
            <person name="Larsson K.H."/>
            <person name="Matsuura K."/>
            <person name="Barry K."/>
            <person name="Labutti K."/>
            <person name="Kuo R."/>
            <person name="Ohm R.A."/>
            <person name="Bhattacharya S.S."/>
            <person name="Shirouzu T."/>
            <person name="Yoshinaga Y."/>
            <person name="Martin F.M."/>
            <person name="Grigoriev I.V."/>
            <person name="Hibbett D.S."/>
        </authorList>
    </citation>
    <scope>NUCLEOTIDE SEQUENCE [LARGE SCALE GENOMIC DNA]</scope>
    <source>
        <strain evidence="2 3">L-15889</strain>
    </source>
</reference>
<proteinExistence type="predicted"/>